<evidence type="ECO:0000313" key="1">
    <source>
        <dbReference type="EMBL" id="KPM33066.1"/>
    </source>
</evidence>
<accession>A0A0P7AMD5</accession>
<organism evidence="1 2">
    <name type="scientific">Croceitalea dokdonensis DOKDO 023</name>
    <dbReference type="NCBI Taxonomy" id="1300341"/>
    <lineage>
        <taxon>Bacteria</taxon>
        <taxon>Pseudomonadati</taxon>
        <taxon>Bacteroidota</taxon>
        <taxon>Flavobacteriia</taxon>
        <taxon>Flavobacteriales</taxon>
        <taxon>Flavobacteriaceae</taxon>
        <taxon>Croceitalea</taxon>
    </lineage>
</organism>
<keyword evidence="2" id="KW-1185">Reference proteome</keyword>
<dbReference type="EMBL" id="LDJX01000002">
    <property type="protein sequence ID" value="KPM33066.1"/>
    <property type="molecule type" value="Genomic_DNA"/>
</dbReference>
<name>A0A0P7AMD5_9FLAO</name>
<reference evidence="1 2" key="1">
    <citation type="submission" date="2015-09" db="EMBL/GenBank/DDBJ databases">
        <title>Genome sequence of the marine flavobacterium Croceitalea dokdonensis DOKDO 023 that contains proton- and sodium-pumping rhodopsins.</title>
        <authorList>
            <person name="Kwon S.-K."/>
            <person name="Lee H.K."/>
            <person name="Kwak M.-J."/>
            <person name="Kim J.F."/>
        </authorList>
    </citation>
    <scope>NUCLEOTIDE SEQUENCE [LARGE SCALE GENOMIC DNA]</scope>
    <source>
        <strain evidence="1 2">DOKDO 023</strain>
    </source>
</reference>
<sequence length="59" mass="6868">MEEEEAKSKNVHFIDKVLVFKHKEGGHSPPSSPNLTMNLTYLCYGSPNVWQSWCRQLQF</sequence>
<dbReference type="AlphaFoldDB" id="A0A0P7AMD5"/>
<evidence type="ECO:0000313" key="2">
    <source>
        <dbReference type="Proteomes" id="UP000050280"/>
    </source>
</evidence>
<proteinExistence type="predicted"/>
<comment type="caution">
    <text evidence="1">The sequence shown here is derived from an EMBL/GenBank/DDBJ whole genome shotgun (WGS) entry which is preliminary data.</text>
</comment>
<dbReference type="PATRIC" id="fig|1300341.3.peg.1686"/>
<gene>
    <name evidence="1" type="ORF">I595_1493</name>
</gene>
<protein>
    <submittedName>
        <fullName evidence="1">Uncharacterized protein</fullName>
    </submittedName>
</protein>
<dbReference type="Proteomes" id="UP000050280">
    <property type="component" value="Unassembled WGS sequence"/>
</dbReference>